<reference evidence="1 2" key="1">
    <citation type="submission" date="2019-03" db="EMBL/GenBank/DDBJ databases">
        <title>Genomic Encyclopedia of Type Strains, Phase IV (KMG-IV): sequencing the most valuable type-strain genomes for metagenomic binning, comparative biology and taxonomic classification.</title>
        <authorList>
            <person name="Goeker M."/>
        </authorList>
    </citation>
    <scope>NUCLEOTIDE SEQUENCE [LARGE SCALE GENOMIC DNA]</scope>
    <source>
        <strain evidence="1 2">DSM 14836</strain>
    </source>
</reference>
<accession>A0A4R2P0X1</accession>
<name>A0A4R2P0X1_9FLAO</name>
<dbReference type="InterPro" id="IPR025586">
    <property type="entry name" value="PcfJ"/>
</dbReference>
<evidence type="ECO:0000313" key="2">
    <source>
        <dbReference type="Proteomes" id="UP000294564"/>
    </source>
</evidence>
<dbReference type="RefSeq" id="WP_132792257.1">
    <property type="nucleotide sequence ID" value="NZ_SLXM01000001.1"/>
</dbReference>
<organism evidence="1 2">
    <name type="scientific">Tenacibaculum skagerrakense</name>
    <dbReference type="NCBI Taxonomy" id="186571"/>
    <lineage>
        <taxon>Bacteria</taxon>
        <taxon>Pseudomonadati</taxon>
        <taxon>Bacteroidota</taxon>
        <taxon>Flavobacteriia</taxon>
        <taxon>Flavobacteriales</taxon>
        <taxon>Flavobacteriaceae</taxon>
        <taxon>Tenacibaculum</taxon>
    </lineage>
</organism>
<proteinExistence type="predicted"/>
<dbReference type="Pfam" id="PF14284">
    <property type="entry name" value="PcfJ"/>
    <property type="match status" value="1"/>
</dbReference>
<evidence type="ECO:0000313" key="1">
    <source>
        <dbReference type="EMBL" id="TCP28270.1"/>
    </source>
</evidence>
<dbReference type="EMBL" id="SLXM01000001">
    <property type="protein sequence ID" value="TCP28270.1"/>
    <property type="molecule type" value="Genomic_DNA"/>
</dbReference>
<gene>
    <name evidence="1" type="ORF">EV195_101432</name>
</gene>
<dbReference type="AlphaFoldDB" id="A0A4R2P0X1"/>
<sequence length="453" mass="53272">MKTNWKTQNVENRQSSFIQLVERIDRENNKPTRYKRTIETMLLEFFGKTSKKRYTWKRETFKRLLIHLYNQKCYAILRDYYSVEVVHKMSSFGNKIVRNIEDWKQEGFEKEEQLKSLIQHCFAIYETPAFLESSFFRSDKKHMLWYIQIGRGKSIKELSQMPVQLTSKMAHEFRNAPAFFEANQALRYAQALGFGASTETAKTIGFSRLSIIRESEEEFWVTVVQFFAKQKGLVKNEVDQIIDYLTYKYREDQSFSMKSRTLNALVNQTREWHRNVYKAEIGEVLTWKPSGIKPLYVEEVEEGKKVIYKTVELLNSVELYEEGNEMHHCVAEYDDDCKDKACTIFSLQRQVEGEQMKRMVTIEVGLPEREILQVQAKYNEEPDKKSAELIDLWMTNAKIKKPKAVSYGGPVNAVGGEVLNTVHTQSSEYDTGEVIKAVFWILYFIFKVILFSR</sequence>
<keyword evidence="2" id="KW-1185">Reference proteome</keyword>
<dbReference type="OrthoDB" id="8866982at2"/>
<dbReference type="Proteomes" id="UP000294564">
    <property type="component" value="Unassembled WGS sequence"/>
</dbReference>
<comment type="caution">
    <text evidence="1">The sequence shown here is derived from an EMBL/GenBank/DDBJ whole genome shotgun (WGS) entry which is preliminary data.</text>
</comment>
<protein>
    <submittedName>
        <fullName evidence="1">PcfJ-like protein</fullName>
    </submittedName>
</protein>